<organism evidence="1 2">
    <name type="scientific">Echeneis naucrates</name>
    <name type="common">Live sharksucker</name>
    <dbReference type="NCBI Taxonomy" id="173247"/>
    <lineage>
        <taxon>Eukaryota</taxon>
        <taxon>Metazoa</taxon>
        <taxon>Chordata</taxon>
        <taxon>Craniata</taxon>
        <taxon>Vertebrata</taxon>
        <taxon>Euteleostomi</taxon>
        <taxon>Actinopterygii</taxon>
        <taxon>Neopterygii</taxon>
        <taxon>Teleostei</taxon>
        <taxon>Neoteleostei</taxon>
        <taxon>Acanthomorphata</taxon>
        <taxon>Carangaria</taxon>
        <taxon>Carangiformes</taxon>
        <taxon>Echeneidae</taxon>
        <taxon>Echeneis</taxon>
    </lineage>
</organism>
<protein>
    <submittedName>
        <fullName evidence="1">Uncharacterized protein</fullName>
    </submittedName>
</protein>
<sequence length="46" mass="5316">MSPAEGPEINGLLQLQYDCDIYACWFDRSTIFQTCWVTAKLRCLTN</sequence>
<reference evidence="1" key="3">
    <citation type="submission" date="2025-09" db="UniProtKB">
        <authorList>
            <consortium name="Ensembl"/>
        </authorList>
    </citation>
    <scope>IDENTIFICATION</scope>
</reference>
<reference evidence="1" key="2">
    <citation type="submission" date="2025-08" db="UniProtKB">
        <authorList>
            <consortium name="Ensembl"/>
        </authorList>
    </citation>
    <scope>IDENTIFICATION</scope>
</reference>
<reference evidence="1" key="1">
    <citation type="submission" date="2021-04" db="EMBL/GenBank/DDBJ databases">
        <authorList>
            <consortium name="Wellcome Sanger Institute Data Sharing"/>
        </authorList>
    </citation>
    <scope>NUCLEOTIDE SEQUENCE [LARGE SCALE GENOMIC DNA]</scope>
</reference>
<evidence type="ECO:0000313" key="1">
    <source>
        <dbReference type="Ensembl" id="ENSENLP00000053023.1"/>
    </source>
</evidence>
<dbReference type="Proteomes" id="UP000472264">
    <property type="component" value="Chromosome 15"/>
</dbReference>
<dbReference type="AlphaFoldDB" id="A0A665X9I9"/>
<keyword evidence="2" id="KW-1185">Reference proteome</keyword>
<dbReference type="Ensembl" id="ENSENLT00000054293.1">
    <property type="protein sequence ID" value="ENSENLP00000053023.1"/>
    <property type="gene ID" value="ENSENLG00000022137.1"/>
</dbReference>
<name>A0A665X9I9_ECHNA</name>
<proteinExistence type="predicted"/>
<accession>A0A665X9I9</accession>
<evidence type="ECO:0000313" key="2">
    <source>
        <dbReference type="Proteomes" id="UP000472264"/>
    </source>
</evidence>
<dbReference type="InParanoid" id="A0A665X9I9"/>